<evidence type="ECO:0000313" key="6">
    <source>
        <dbReference type="Proteomes" id="UP000728106"/>
    </source>
</evidence>
<dbReference type="EMBL" id="JAAOCX010000004">
    <property type="protein sequence ID" value="MBJ7632330.1"/>
    <property type="molecule type" value="Genomic_DNA"/>
</dbReference>
<dbReference type="AlphaFoldDB" id="A0A1K0ETE1"/>
<evidence type="ECO:0000313" key="4">
    <source>
        <dbReference type="EMBL" id="NBA10759.1"/>
    </source>
</evidence>
<dbReference type="OrthoDB" id="2151725at2"/>
<comment type="caution">
    <text evidence="1">The sequence shown here is derived from an EMBL/GenBank/DDBJ whole genome shotgun (WGS) entry which is preliminary data.</text>
</comment>
<dbReference type="RefSeq" id="WP_056972834.1">
    <property type="nucleotide sequence ID" value="NZ_BJZE01000003.1"/>
</dbReference>
<evidence type="ECO:0000313" key="1">
    <source>
        <dbReference type="EMBL" id="MBC6498146.1"/>
    </source>
</evidence>
<dbReference type="EMBL" id="JAAAMQ010000001">
    <property type="protein sequence ID" value="NBA10759.1"/>
    <property type="molecule type" value="Genomic_DNA"/>
</dbReference>
<gene>
    <name evidence="4" type="ORF">GTU77_00785</name>
    <name evidence="1" type="ORF">H7R52_00945</name>
    <name evidence="3" type="ORF">HAU20_06210</name>
    <name evidence="2" type="ORF">HAU43_04405</name>
</gene>
<reference evidence="2" key="2">
    <citation type="submission" date="2020-02" db="EMBL/GenBank/DDBJ databases">
        <authorList>
            <person name="Fontana A."/>
            <person name="Patrone V."/>
            <person name="Morelli L."/>
        </authorList>
    </citation>
    <scope>NUCLEOTIDE SEQUENCE</scope>
    <source>
        <strain evidence="2">CCUG 30943</strain>
        <strain evidence="3">CCUG 43002</strain>
    </source>
</reference>
<dbReference type="EMBL" id="JAAOCP010000006">
    <property type="protein sequence ID" value="MBJ7638980.1"/>
    <property type="molecule type" value="Genomic_DNA"/>
</dbReference>
<protein>
    <submittedName>
        <fullName evidence="1">Uncharacterized protein</fullName>
    </submittedName>
</protein>
<sequence length="121" mass="13589">MRSLAKFNKLRRNFNMESHRKLQLDEHGVTDVYDGVQVTVLVKDDQATMIFIDSEDADNDEAGRAFVAFEHGMSWSSQEFYNAYMAVHENPDEPAVATANGIQVTHKIDANGLHIKIVPAP</sequence>
<keyword evidence="6" id="KW-1185">Reference proteome</keyword>
<dbReference type="EMBL" id="JACSZT010000002">
    <property type="protein sequence ID" value="MBC6498146.1"/>
    <property type="molecule type" value="Genomic_DNA"/>
</dbReference>
<evidence type="ECO:0000313" key="2">
    <source>
        <dbReference type="EMBL" id="MBJ7632330.1"/>
    </source>
</evidence>
<organism evidence="1 5">
    <name type="scientific">Weissella confusa</name>
    <name type="common">Lactobacillus confusus</name>
    <dbReference type="NCBI Taxonomy" id="1583"/>
    <lineage>
        <taxon>Bacteria</taxon>
        <taxon>Bacillati</taxon>
        <taxon>Bacillota</taxon>
        <taxon>Bacilli</taxon>
        <taxon>Lactobacillales</taxon>
        <taxon>Lactobacillaceae</taxon>
        <taxon>Weissella</taxon>
    </lineage>
</organism>
<reference evidence="4" key="1">
    <citation type="submission" date="2020-01" db="EMBL/GenBank/DDBJ databases">
        <title>First Reported Case and Whole Genome of Weissella confusa in an Equid.</title>
        <authorList>
            <person name="Little S.V."/>
            <person name="Lawhon S.D."/>
        </authorList>
    </citation>
    <scope>NUCLEOTIDE SEQUENCE</scope>
    <source>
        <strain evidence="4">718955</strain>
    </source>
</reference>
<evidence type="ECO:0000313" key="3">
    <source>
        <dbReference type="EMBL" id="MBJ7638980.1"/>
    </source>
</evidence>
<accession>A0A1K0ETE1</accession>
<dbReference type="Proteomes" id="UP000808038">
    <property type="component" value="Unassembled WGS sequence"/>
</dbReference>
<dbReference type="Proteomes" id="UP000650485">
    <property type="component" value="Unassembled WGS sequence"/>
</dbReference>
<proteinExistence type="predicted"/>
<name>A0A1K0ETE1_WEICO</name>
<evidence type="ECO:0000313" key="5">
    <source>
        <dbReference type="Proteomes" id="UP000650485"/>
    </source>
</evidence>
<reference evidence="2 6" key="4">
    <citation type="journal article" date="2021" name="Int. J. Food Microbiol.">
        <title>Safety demonstration of a microbial species for use in the food chain: Weissella confusa.</title>
        <authorList>
            <person name="Bourdichon F."/>
            <person name="Patrone V."/>
            <person name="Fontana A."/>
            <person name="Milani G."/>
            <person name="Morelli L."/>
        </authorList>
    </citation>
    <scope>NUCLEOTIDE SEQUENCE</scope>
    <source>
        <strain evidence="2">CCUG 30943</strain>
        <strain evidence="3 6">CCUG 43002</strain>
    </source>
</reference>
<dbReference type="Proteomes" id="UP000728106">
    <property type="component" value="Unassembled WGS sequence"/>
</dbReference>
<dbReference type="Proteomes" id="UP000719917">
    <property type="component" value="Unassembled WGS sequence"/>
</dbReference>
<reference evidence="1" key="3">
    <citation type="submission" date="2020-08" db="EMBL/GenBank/DDBJ databases">
        <title>Complete genome sequence of Weissella confusa strain FS54 provides insights into metabolic potential.</title>
        <authorList>
            <person name="Fhoula I."/>
            <person name="Najjari A."/>
            <person name="Lekired A."/>
            <person name="Bessrour-Aouam N."/>
            <person name="Jaballah S."/>
            <person name="Klibi N."/>
            <person name="Ouzari H.-I."/>
        </authorList>
    </citation>
    <scope>NUCLEOTIDE SEQUENCE</scope>
    <source>
        <strain evidence="1">FS54</strain>
    </source>
</reference>